<keyword evidence="4 7" id="KW-0808">Transferase</keyword>
<keyword evidence="5" id="KW-0777">Teichoic acid biosynthesis</keyword>
<dbReference type="Pfam" id="PF04464">
    <property type="entry name" value="Glyphos_transf"/>
    <property type="match status" value="1"/>
</dbReference>
<sequence>MQRYIRLIKKFLMRLILLPLRLVPIKSNRVLIINDLGYNYAGNPKAVAEYLDKKGHSRYEIVYSVNEPERYVNLKKRGFIMVKFNSSHYFYYAMTSKVIITNSGGTSYIPLRKCQCLINTGHGGGAYKKMGVDMFDNSFAFRTDLKMASRQIDFYLSTCKRYSEVVSKSVLIPKNKFWEIGMPRNDILLNRNDEIRQSVRKELKLLENEKLVLFAPTYRKIDDNYYKESVGISYGIDSERVCRALRERFGGEWRFAIRFHPCVINRNELKTDDMQDLSDFEDMQELLCAADVMINDFSSSMWDFMLTGRPCFLFALDLKHYEETTKVYTPVSEWPFPKAVNNDELEKNILEFDEANYHKECKKHYHALGGCETGQATALVCEKIYKECYES</sequence>
<proteinExistence type="inferred from homology"/>
<evidence type="ECO:0000256" key="6">
    <source>
        <dbReference type="ARBA" id="ARBA00023136"/>
    </source>
</evidence>
<gene>
    <name evidence="7" type="primary">tagF_1</name>
    <name evidence="7" type="ORF">CSLFYP84_02700</name>
</gene>
<evidence type="ECO:0000313" key="7">
    <source>
        <dbReference type="EMBL" id="VYU55702.1"/>
    </source>
</evidence>
<keyword evidence="6" id="KW-0472">Membrane</keyword>
<accession>A0A6N3FTT1</accession>
<dbReference type="PANTHER" id="PTHR37316:SF3">
    <property type="entry name" value="TEICHOIC ACID GLYCEROL-PHOSPHATE TRANSFERASE"/>
    <property type="match status" value="1"/>
</dbReference>
<evidence type="ECO:0000256" key="2">
    <source>
        <dbReference type="ARBA" id="ARBA00010488"/>
    </source>
</evidence>
<dbReference type="SUPFAM" id="SSF53756">
    <property type="entry name" value="UDP-Glycosyltransferase/glycogen phosphorylase"/>
    <property type="match status" value="1"/>
</dbReference>
<keyword evidence="3" id="KW-1003">Cell membrane</keyword>
<comment type="subcellular location">
    <subcellularLocation>
        <location evidence="1">Cell membrane</location>
        <topology evidence="1">Peripheral membrane protein</topology>
    </subcellularLocation>
</comment>
<dbReference type="InterPro" id="IPR051612">
    <property type="entry name" value="Teichoic_Acid_Biosynth"/>
</dbReference>
<dbReference type="AlphaFoldDB" id="A0A6N3FTT1"/>
<evidence type="ECO:0000256" key="1">
    <source>
        <dbReference type="ARBA" id="ARBA00004202"/>
    </source>
</evidence>
<dbReference type="Gene3D" id="3.40.50.12580">
    <property type="match status" value="1"/>
</dbReference>
<dbReference type="GO" id="GO:0047355">
    <property type="term" value="F:CDP-glycerol glycerophosphotransferase activity"/>
    <property type="evidence" value="ECO:0007669"/>
    <property type="project" value="UniProtKB-EC"/>
</dbReference>
<reference evidence="7" key="1">
    <citation type="submission" date="2019-11" db="EMBL/GenBank/DDBJ databases">
        <authorList>
            <person name="Feng L."/>
        </authorList>
    </citation>
    <scope>NUCLEOTIDE SEQUENCE</scope>
    <source>
        <strain evidence="7">CsymbiosumLFYP84</strain>
    </source>
</reference>
<dbReference type="EMBL" id="CACRUA010000029">
    <property type="protein sequence ID" value="VYU55702.1"/>
    <property type="molecule type" value="Genomic_DNA"/>
</dbReference>
<dbReference type="InterPro" id="IPR043148">
    <property type="entry name" value="TagF_C"/>
</dbReference>
<protein>
    <submittedName>
        <fullName evidence="7">CDP-glycerol:poly(Glycerophosphate) glycerophosphotransferase</fullName>
        <ecNumber evidence="7">2.7.8.12</ecNumber>
    </submittedName>
</protein>
<name>A0A6N3FTT1_CLOSY</name>
<dbReference type="InterPro" id="IPR043149">
    <property type="entry name" value="TagF_N"/>
</dbReference>
<dbReference type="GO" id="GO:0019350">
    <property type="term" value="P:teichoic acid biosynthetic process"/>
    <property type="evidence" value="ECO:0007669"/>
    <property type="project" value="UniProtKB-KW"/>
</dbReference>
<evidence type="ECO:0000256" key="3">
    <source>
        <dbReference type="ARBA" id="ARBA00022475"/>
    </source>
</evidence>
<dbReference type="GO" id="GO:0005886">
    <property type="term" value="C:plasma membrane"/>
    <property type="evidence" value="ECO:0007669"/>
    <property type="project" value="UniProtKB-SubCell"/>
</dbReference>
<dbReference type="InterPro" id="IPR007554">
    <property type="entry name" value="Glycerophosphate_synth"/>
</dbReference>
<dbReference type="PANTHER" id="PTHR37316">
    <property type="entry name" value="TEICHOIC ACID GLYCEROL-PHOSPHATE PRIMASE"/>
    <property type="match status" value="1"/>
</dbReference>
<organism evidence="7">
    <name type="scientific">Clostridium symbiosum</name>
    <name type="common">Bacteroides symbiosus</name>
    <dbReference type="NCBI Taxonomy" id="1512"/>
    <lineage>
        <taxon>Bacteria</taxon>
        <taxon>Bacillati</taxon>
        <taxon>Bacillota</taxon>
        <taxon>Clostridia</taxon>
        <taxon>Lachnospirales</taxon>
        <taxon>Lachnospiraceae</taxon>
        <taxon>Otoolea</taxon>
    </lineage>
</organism>
<comment type="similarity">
    <text evidence="2">Belongs to the CDP-glycerol glycerophosphotransferase family.</text>
</comment>
<dbReference type="EC" id="2.7.8.12" evidence="7"/>
<dbReference type="RefSeq" id="WP_054345128.1">
    <property type="nucleotide sequence ID" value="NZ_JBCOID010000034.1"/>
</dbReference>
<dbReference type="Gene3D" id="3.40.50.11820">
    <property type="match status" value="1"/>
</dbReference>
<evidence type="ECO:0000256" key="5">
    <source>
        <dbReference type="ARBA" id="ARBA00022944"/>
    </source>
</evidence>
<evidence type="ECO:0000256" key="4">
    <source>
        <dbReference type="ARBA" id="ARBA00022679"/>
    </source>
</evidence>